<name>A0A563UJR7_9SPHI</name>
<comment type="caution">
    <text evidence="1">The sequence shown here is derived from an EMBL/GenBank/DDBJ whole genome shotgun (WGS) entry which is preliminary data.</text>
</comment>
<dbReference type="OrthoDB" id="932488at2"/>
<evidence type="ECO:0000313" key="2">
    <source>
        <dbReference type="Proteomes" id="UP000320042"/>
    </source>
</evidence>
<accession>A0A563UJR7</accession>
<dbReference type="RefSeq" id="WP_146380460.1">
    <property type="nucleotide sequence ID" value="NZ_VOEJ01000001.1"/>
</dbReference>
<dbReference type="AlphaFoldDB" id="A0A563UJR7"/>
<evidence type="ECO:0000313" key="1">
    <source>
        <dbReference type="EMBL" id="TWR31563.1"/>
    </source>
</evidence>
<dbReference type="EMBL" id="VOEJ01000001">
    <property type="protein sequence ID" value="TWR31563.1"/>
    <property type="molecule type" value="Genomic_DNA"/>
</dbReference>
<reference evidence="1 2" key="1">
    <citation type="submission" date="2019-07" db="EMBL/GenBank/DDBJ databases">
        <authorList>
            <person name="Kim J."/>
        </authorList>
    </citation>
    <scope>NUCLEOTIDE SEQUENCE [LARGE SCALE GENOMIC DNA]</scope>
    <source>
        <strain evidence="2">dk17</strain>
    </source>
</reference>
<dbReference type="Proteomes" id="UP000320042">
    <property type="component" value="Unassembled WGS sequence"/>
</dbReference>
<protein>
    <submittedName>
        <fullName evidence="1">Uncharacterized protein</fullName>
    </submittedName>
</protein>
<organism evidence="1 2">
    <name type="scientific">Mucilaginibacter pallidiroseus</name>
    <dbReference type="NCBI Taxonomy" id="2599295"/>
    <lineage>
        <taxon>Bacteria</taxon>
        <taxon>Pseudomonadati</taxon>
        <taxon>Bacteroidota</taxon>
        <taxon>Sphingobacteriia</taxon>
        <taxon>Sphingobacteriales</taxon>
        <taxon>Sphingobacteriaceae</taxon>
        <taxon>Mucilaginibacter</taxon>
    </lineage>
</organism>
<keyword evidence="2" id="KW-1185">Reference proteome</keyword>
<dbReference type="PROSITE" id="PS51257">
    <property type="entry name" value="PROKAR_LIPOPROTEIN"/>
    <property type="match status" value="1"/>
</dbReference>
<sequence>MHPRLFLYLLPFILFSCKKGEPVIKPEITQRLSSTRTINDNGHSILTSYAYNDKGQLYLETIKDETAGSELYQQYIHKDGQLHASEVLNDERKLSRINYSHSNGWVSKMRYIDYDKYQNTELNFELNFVYENDLLAKVITINSNGQTGNNTVYTFANSNITETKTYNSTGTLLSSDTYQYDDRLNPYYKQYGYLYSSLAYSKANIVKAIHRDYVVNTVTTLNYTYTYNKSNQPITQTLLGGQGKIIIYYTYGD</sequence>
<proteinExistence type="predicted"/>
<gene>
    <name evidence="1" type="ORF">FPZ43_03565</name>
</gene>